<gene>
    <name evidence="1" type="ORF">g.55189</name>
</gene>
<accession>A0A1B6KRD2</accession>
<organism evidence="1">
    <name type="scientific">Graphocephala atropunctata</name>
    <dbReference type="NCBI Taxonomy" id="36148"/>
    <lineage>
        <taxon>Eukaryota</taxon>
        <taxon>Metazoa</taxon>
        <taxon>Ecdysozoa</taxon>
        <taxon>Arthropoda</taxon>
        <taxon>Hexapoda</taxon>
        <taxon>Insecta</taxon>
        <taxon>Pterygota</taxon>
        <taxon>Neoptera</taxon>
        <taxon>Paraneoptera</taxon>
        <taxon>Hemiptera</taxon>
        <taxon>Auchenorrhyncha</taxon>
        <taxon>Membracoidea</taxon>
        <taxon>Cicadellidae</taxon>
        <taxon>Cicadellinae</taxon>
        <taxon>Cicadellini</taxon>
        <taxon>Graphocephala</taxon>
    </lineage>
</organism>
<proteinExistence type="predicted"/>
<dbReference type="EMBL" id="GEBQ01025958">
    <property type="protein sequence ID" value="JAT14019.1"/>
    <property type="molecule type" value="Transcribed_RNA"/>
</dbReference>
<feature type="non-terminal residue" evidence="1">
    <location>
        <position position="155"/>
    </location>
</feature>
<protein>
    <submittedName>
        <fullName evidence="1">Uncharacterized protein</fullName>
    </submittedName>
</protein>
<feature type="non-terminal residue" evidence="1">
    <location>
        <position position="1"/>
    </location>
</feature>
<dbReference type="AlphaFoldDB" id="A0A1B6KRD2"/>
<evidence type="ECO:0000313" key="1">
    <source>
        <dbReference type="EMBL" id="JAT14019.1"/>
    </source>
</evidence>
<reference evidence="1" key="1">
    <citation type="submission" date="2015-11" db="EMBL/GenBank/DDBJ databases">
        <title>De novo transcriptome assembly of four potential Pierce s Disease insect vectors from Arizona vineyards.</title>
        <authorList>
            <person name="Tassone E.E."/>
        </authorList>
    </citation>
    <scope>NUCLEOTIDE SEQUENCE</scope>
</reference>
<sequence length="155" mass="17579">GTATHKGKFNPANNSGQEHALFQGLNSICTENTDNLAHPIKMSLYFESPLKDFLKNIFIRHCYRAEPGNQGSVSNEVEKVLNLPHDVSLLQKELCANNSNDNSVDNSLQNSNNLIPLKNYVDSSPYNESKWHQIHMDFSEYLKSKICSNNVDRFH</sequence>
<name>A0A1B6KRD2_9HEMI</name>